<name>X1UML9_9ZZZZ</name>
<dbReference type="EMBL" id="BARW01037866">
    <property type="protein sequence ID" value="GAJ18723.1"/>
    <property type="molecule type" value="Genomic_DNA"/>
</dbReference>
<dbReference type="AlphaFoldDB" id="X1UML9"/>
<organism evidence="1">
    <name type="scientific">marine sediment metagenome</name>
    <dbReference type="NCBI Taxonomy" id="412755"/>
    <lineage>
        <taxon>unclassified sequences</taxon>
        <taxon>metagenomes</taxon>
        <taxon>ecological metagenomes</taxon>
    </lineage>
</organism>
<sequence>ITQASQNIFTEKEQKYFNHIILSYKRALGVIK</sequence>
<proteinExistence type="predicted"/>
<feature type="non-terminal residue" evidence="1">
    <location>
        <position position="1"/>
    </location>
</feature>
<protein>
    <submittedName>
        <fullName evidence="1">Uncharacterized protein</fullName>
    </submittedName>
</protein>
<evidence type="ECO:0000313" key="1">
    <source>
        <dbReference type="EMBL" id="GAJ18723.1"/>
    </source>
</evidence>
<comment type="caution">
    <text evidence="1">The sequence shown here is derived from an EMBL/GenBank/DDBJ whole genome shotgun (WGS) entry which is preliminary data.</text>
</comment>
<gene>
    <name evidence="1" type="ORF">S12H4_58336</name>
</gene>
<reference evidence="1" key="1">
    <citation type="journal article" date="2014" name="Front. Microbiol.">
        <title>High frequency of phylogenetically diverse reductive dehalogenase-homologous genes in deep subseafloor sedimentary metagenomes.</title>
        <authorList>
            <person name="Kawai M."/>
            <person name="Futagami T."/>
            <person name="Toyoda A."/>
            <person name="Takaki Y."/>
            <person name="Nishi S."/>
            <person name="Hori S."/>
            <person name="Arai W."/>
            <person name="Tsubouchi T."/>
            <person name="Morono Y."/>
            <person name="Uchiyama I."/>
            <person name="Ito T."/>
            <person name="Fujiyama A."/>
            <person name="Inagaki F."/>
            <person name="Takami H."/>
        </authorList>
    </citation>
    <scope>NUCLEOTIDE SEQUENCE</scope>
    <source>
        <strain evidence="1">Expedition CK06-06</strain>
    </source>
</reference>
<accession>X1UML9</accession>